<evidence type="ECO:0000313" key="2">
    <source>
        <dbReference type="EMBL" id="MFD2920873.1"/>
    </source>
</evidence>
<feature type="domain" description="Cupin type-2" evidence="1">
    <location>
        <begin position="30"/>
        <end position="91"/>
    </location>
</feature>
<keyword evidence="3" id="KW-1185">Reference proteome</keyword>
<proteinExistence type="predicted"/>
<dbReference type="InterPro" id="IPR052044">
    <property type="entry name" value="PKS_Associated_Protein"/>
</dbReference>
<evidence type="ECO:0000259" key="1">
    <source>
        <dbReference type="Pfam" id="PF07883"/>
    </source>
</evidence>
<dbReference type="Proteomes" id="UP001597511">
    <property type="component" value="Unassembled WGS sequence"/>
</dbReference>
<reference evidence="3" key="1">
    <citation type="journal article" date="2019" name="Int. J. Syst. Evol. Microbiol.">
        <title>The Global Catalogue of Microorganisms (GCM) 10K type strain sequencing project: providing services to taxonomists for standard genome sequencing and annotation.</title>
        <authorList>
            <consortium name="The Broad Institute Genomics Platform"/>
            <consortium name="The Broad Institute Genome Sequencing Center for Infectious Disease"/>
            <person name="Wu L."/>
            <person name="Ma J."/>
        </authorList>
    </citation>
    <scope>NUCLEOTIDE SEQUENCE [LARGE SCALE GENOMIC DNA]</scope>
    <source>
        <strain evidence="3">KCTC 23299</strain>
    </source>
</reference>
<name>A0ABW6AAX1_9BACT</name>
<dbReference type="RefSeq" id="WP_386100074.1">
    <property type="nucleotide sequence ID" value="NZ_JBHUOZ010000003.1"/>
</dbReference>
<organism evidence="2 3">
    <name type="scientific">Terrimonas rubra</name>
    <dbReference type="NCBI Taxonomy" id="1035890"/>
    <lineage>
        <taxon>Bacteria</taxon>
        <taxon>Pseudomonadati</taxon>
        <taxon>Bacteroidota</taxon>
        <taxon>Chitinophagia</taxon>
        <taxon>Chitinophagales</taxon>
        <taxon>Chitinophagaceae</taxon>
        <taxon>Terrimonas</taxon>
    </lineage>
</organism>
<protein>
    <submittedName>
        <fullName evidence="2">Cupin domain-containing protein</fullName>
    </submittedName>
</protein>
<gene>
    <name evidence="2" type="ORF">ACFS6H_14210</name>
</gene>
<comment type="caution">
    <text evidence="2">The sequence shown here is derived from an EMBL/GenBank/DDBJ whole genome shotgun (WGS) entry which is preliminary data.</text>
</comment>
<dbReference type="InterPro" id="IPR014710">
    <property type="entry name" value="RmlC-like_jellyroll"/>
</dbReference>
<dbReference type="Gene3D" id="2.60.120.10">
    <property type="entry name" value="Jelly Rolls"/>
    <property type="match status" value="1"/>
</dbReference>
<dbReference type="InterPro" id="IPR011051">
    <property type="entry name" value="RmlC_Cupin_sf"/>
</dbReference>
<dbReference type="Pfam" id="PF07883">
    <property type="entry name" value="Cupin_2"/>
    <property type="match status" value="1"/>
</dbReference>
<sequence length="119" mass="13788">MDKVSLVQKFALFSEHWSPKIVGELNGQHVKLAKFEGEFVWHKHDHEDELFFIVEGVLKIEFRDKTVTLKKGEFMIVPKGVEHKPVAESEVWVMLFEPATTLNTGDIENELTKPELDRL</sequence>
<dbReference type="EMBL" id="JBHUOZ010000003">
    <property type="protein sequence ID" value="MFD2920873.1"/>
    <property type="molecule type" value="Genomic_DNA"/>
</dbReference>
<evidence type="ECO:0000313" key="3">
    <source>
        <dbReference type="Proteomes" id="UP001597511"/>
    </source>
</evidence>
<dbReference type="PANTHER" id="PTHR36114:SF1">
    <property type="entry name" value="16.7 KDA PROTEIN IN WHIE LOCUS"/>
    <property type="match status" value="1"/>
</dbReference>
<dbReference type="PANTHER" id="PTHR36114">
    <property type="entry name" value="16.7 KDA PROTEIN IN WHIE LOCUS"/>
    <property type="match status" value="1"/>
</dbReference>
<accession>A0ABW6AAX1</accession>
<dbReference type="InterPro" id="IPR013096">
    <property type="entry name" value="Cupin_2"/>
</dbReference>
<dbReference type="SUPFAM" id="SSF51182">
    <property type="entry name" value="RmlC-like cupins"/>
    <property type="match status" value="1"/>
</dbReference>
<dbReference type="CDD" id="cd02226">
    <property type="entry name" value="cupin_YdbB-like"/>
    <property type="match status" value="1"/>
</dbReference>